<feature type="domain" description="PD-(D/E)XK endonuclease-like" evidence="1">
    <location>
        <begin position="94"/>
        <end position="234"/>
    </location>
</feature>
<accession>A0ABQ4ULA0</accession>
<dbReference type="EMBL" id="BPRC01000038">
    <property type="protein sequence ID" value="GJE67969.1"/>
    <property type="molecule type" value="Genomic_DNA"/>
</dbReference>
<comment type="caution">
    <text evidence="2">The sequence shown here is derived from an EMBL/GenBank/DDBJ whole genome shotgun (WGS) entry which is preliminary data.</text>
</comment>
<organism evidence="2 3">
    <name type="scientific">Methylorubrum aminovorans</name>
    <dbReference type="NCBI Taxonomy" id="269069"/>
    <lineage>
        <taxon>Bacteria</taxon>
        <taxon>Pseudomonadati</taxon>
        <taxon>Pseudomonadota</taxon>
        <taxon>Alphaproteobacteria</taxon>
        <taxon>Hyphomicrobiales</taxon>
        <taxon>Methylobacteriaceae</taxon>
        <taxon>Methylorubrum</taxon>
    </lineage>
</organism>
<protein>
    <recommendedName>
        <fullName evidence="1">PD-(D/E)XK endonuclease-like domain-containing protein</fullName>
    </recommendedName>
</protein>
<evidence type="ECO:0000313" key="3">
    <source>
        <dbReference type="Proteomes" id="UP001055039"/>
    </source>
</evidence>
<dbReference type="Proteomes" id="UP001055039">
    <property type="component" value="Unassembled WGS sequence"/>
</dbReference>
<dbReference type="InterPro" id="IPR011604">
    <property type="entry name" value="PDDEXK-like_dom_sf"/>
</dbReference>
<dbReference type="Gene3D" id="3.90.320.10">
    <property type="match status" value="1"/>
</dbReference>
<dbReference type="RefSeq" id="WP_238228848.1">
    <property type="nucleotide sequence ID" value="NZ_BAAADH010000054.1"/>
</dbReference>
<proteinExistence type="predicted"/>
<sequence length="323" mass="36151">MAEIPPVDSPTVLAVYAGLEAAQPAEDRPYLGMSGFGSDCDRSLWYGWRKAHAPEALDGRRIRLFETGHLEEDRLVYNLRAAGILVEPLDPATGRQFAVWNLGGHLRGHLDGRVLRVPEASKTWHVLECKTHNDKSFKELVKSGVAASKPGHFRQMQFYMHHTGLTRALYVAVNKNDDQLYTERVRYDPLAAQQLLARAERILRADEPPAKQHPDPSAPSAYQCGWCPARGLCHEGWFARVHCRTCLHATVVIDDGDAGRWRCERFGLDLTFEEQMRGCDFHLFLPALVPGEQVDADEAAGTVTYQLRDGSTWVDAPARRGLA</sequence>
<reference evidence="2" key="1">
    <citation type="journal article" date="2021" name="Front. Microbiol.">
        <title>Comprehensive Comparative Genomics and Phenotyping of Methylobacterium Species.</title>
        <authorList>
            <person name="Alessa O."/>
            <person name="Ogura Y."/>
            <person name="Fujitani Y."/>
            <person name="Takami H."/>
            <person name="Hayashi T."/>
            <person name="Sahin N."/>
            <person name="Tani A."/>
        </authorList>
    </citation>
    <scope>NUCLEOTIDE SEQUENCE</scope>
    <source>
        <strain evidence="2">NBRC 15686</strain>
    </source>
</reference>
<keyword evidence="3" id="KW-1185">Reference proteome</keyword>
<dbReference type="Pfam" id="PF12705">
    <property type="entry name" value="PDDEXK_1"/>
    <property type="match status" value="1"/>
</dbReference>
<dbReference type="InterPro" id="IPR038726">
    <property type="entry name" value="PDDEXK_AddAB-type"/>
</dbReference>
<evidence type="ECO:0000259" key="1">
    <source>
        <dbReference type="Pfam" id="PF12705"/>
    </source>
</evidence>
<evidence type="ECO:0000313" key="2">
    <source>
        <dbReference type="EMBL" id="GJE67969.1"/>
    </source>
</evidence>
<name>A0ABQ4ULA0_9HYPH</name>
<gene>
    <name evidence="2" type="ORF">LNAOJCKE_5205</name>
</gene>
<reference evidence="2" key="2">
    <citation type="submission" date="2021-08" db="EMBL/GenBank/DDBJ databases">
        <authorList>
            <person name="Tani A."/>
            <person name="Ola A."/>
            <person name="Ogura Y."/>
            <person name="Katsura K."/>
            <person name="Hayashi T."/>
        </authorList>
    </citation>
    <scope>NUCLEOTIDE SEQUENCE</scope>
    <source>
        <strain evidence="2">NBRC 15686</strain>
    </source>
</reference>